<accession>A0AAD9HCZ6</accession>
<dbReference type="PROSITE" id="PS50011">
    <property type="entry name" value="PROTEIN_KINASE_DOM"/>
    <property type="match status" value="1"/>
</dbReference>
<dbReference type="EMBL" id="MU842923">
    <property type="protein sequence ID" value="KAK2026042.1"/>
    <property type="molecule type" value="Genomic_DNA"/>
</dbReference>
<dbReference type="GO" id="GO:0004674">
    <property type="term" value="F:protein serine/threonine kinase activity"/>
    <property type="evidence" value="ECO:0007669"/>
    <property type="project" value="TreeGrafter"/>
</dbReference>
<organism evidence="2 3">
    <name type="scientific">Colletotrichum zoysiae</name>
    <dbReference type="NCBI Taxonomy" id="1216348"/>
    <lineage>
        <taxon>Eukaryota</taxon>
        <taxon>Fungi</taxon>
        <taxon>Dikarya</taxon>
        <taxon>Ascomycota</taxon>
        <taxon>Pezizomycotina</taxon>
        <taxon>Sordariomycetes</taxon>
        <taxon>Hypocreomycetidae</taxon>
        <taxon>Glomerellales</taxon>
        <taxon>Glomerellaceae</taxon>
        <taxon>Colletotrichum</taxon>
        <taxon>Colletotrichum graminicola species complex</taxon>
    </lineage>
</organism>
<dbReference type="SMART" id="SM00220">
    <property type="entry name" value="S_TKc"/>
    <property type="match status" value="1"/>
</dbReference>
<dbReference type="PANTHER" id="PTHR24359:SF1">
    <property type="entry name" value="INHIBITOR OF NUCLEAR FACTOR KAPPA-B KINASE EPSILON SUBUNIT HOMOLOG 1-RELATED"/>
    <property type="match status" value="1"/>
</dbReference>
<sequence>MHQAHCDFDSHDVNTLKRFSVTTNKHLIQLLATYKQNGNYYLIFPWADMGLSNIHVYLPSQDKQFGRHNDIKHENVLWFRDNSKDAKEWAGQLKISDFGFVDFNSEGSRSILLENPVFTPTYRPPECAKPKAIISRSLDLWSLGCLYLEFVTWFLKGYTAATEEFTDERLKDGQHSNVPEFRDDNFFNKKEDKLRLKDI</sequence>
<dbReference type="SUPFAM" id="SSF56112">
    <property type="entry name" value="Protein kinase-like (PK-like)"/>
    <property type="match status" value="1"/>
</dbReference>
<comment type="caution">
    <text evidence="2">The sequence shown here is derived from an EMBL/GenBank/DDBJ whole genome shotgun (WGS) entry which is preliminary data.</text>
</comment>
<reference evidence="2" key="1">
    <citation type="submission" date="2021-06" db="EMBL/GenBank/DDBJ databases">
        <title>Comparative genomics, transcriptomics and evolutionary studies reveal genomic signatures of adaptation to plant cell wall in hemibiotrophic fungi.</title>
        <authorList>
            <consortium name="DOE Joint Genome Institute"/>
            <person name="Baroncelli R."/>
            <person name="Diaz J.F."/>
            <person name="Benocci T."/>
            <person name="Peng M."/>
            <person name="Battaglia E."/>
            <person name="Haridas S."/>
            <person name="Andreopoulos W."/>
            <person name="Labutti K."/>
            <person name="Pangilinan J."/>
            <person name="Floch G.L."/>
            <person name="Makela M.R."/>
            <person name="Henrissat B."/>
            <person name="Grigoriev I.V."/>
            <person name="Crouch J.A."/>
            <person name="De Vries R.P."/>
            <person name="Sukno S.A."/>
            <person name="Thon M.R."/>
        </authorList>
    </citation>
    <scope>NUCLEOTIDE SEQUENCE</scope>
    <source>
        <strain evidence="2">MAFF235873</strain>
    </source>
</reference>
<dbReference type="GO" id="GO:0005524">
    <property type="term" value="F:ATP binding"/>
    <property type="evidence" value="ECO:0007669"/>
    <property type="project" value="InterPro"/>
</dbReference>
<dbReference type="InterPro" id="IPR011009">
    <property type="entry name" value="Kinase-like_dom_sf"/>
</dbReference>
<keyword evidence="3" id="KW-1185">Reference proteome</keyword>
<dbReference type="AlphaFoldDB" id="A0AAD9HCZ6"/>
<feature type="domain" description="Protein kinase" evidence="1">
    <location>
        <begin position="1"/>
        <end position="199"/>
    </location>
</feature>
<dbReference type="PANTHER" id="PTHR24359">
    <property type="entry name" value="SERINE/THREONINE-PROTEIN KINASE SBK1"/>
    <property type="match status" value="1"/>
</dbReference>
<name>A0AAD9HCZ6_9PEZI</name>
<evidence type="ECO:0000313" key="3">
    <source>
        <dbReference type="Proteomes" id="UP001232148"/>
    </source>
</evidence>
<gene>
    <name evidence="2" type="ORF">LX32DRAFT_654999</name>
</gene>
<evidence type="ECO:0000259" key="1">
    <source>
        <dbReference type="PROSITE" id="PS50011"/>
    </source>
</evidence>
<dbReference type="Proteomes" id="UP001232148">
    <property type="component" value="Unassembled WGS sequence"/>
</dbReference>
<dbReference type="InterPro" id="IPR000719">
    <property type="entry name" value="Prot_kinase_dom"/>
</dbReference>
<dbReference type="Pfam" id="PF00069">
    <property type="entry name" value="Pkinase"/>
    <property type="match status" value="1"/>
</dbReference>
<protein>
    <recommendedName>
        <fullName evidence="1">Protein kinase domain-containing protein</fullName>
    </recommendedName>
</protein>
<proteinExistence type="predicted"/>
<dbReference type="Gene3D" id="1.10.510.10">
    <property type="entry name" value="Transferase(Phosphotransferase) domain 1"/>
    <property type="match status" value="1"/>
</dbReference>
<evidence type="ECO:0000313" key="2">
    <source>
        <dbReference type="EMBL" id="KAK2026042.1"/>
    </source>
</evidence>